<dbReference type="eggNOG" id="KOG0552">
    <property type="taxonomic scope" value="Eukaryota"/>
</dbReference>
<dbReference type="Gene3D" id="3.10.50.40">
    <property type="match status" value="1"/>
</dbReference>
<evidence type="ECO:0000313" key="9">
    <source>
        <dbReference type="Proteomes" id="UP000004995"/>
    </source>
</evidence>
<dbReference type="EMBL" id="CM003528">
    <property type="protein sequence ID" value="RCV04996.1"/>
    <property type="molecule type" value="Genomic_DNA"/>
</dbReference>
<dbReference type="AlphaFoldDB" id="K3YVN2"/>
<keyword evidence="4 5" id="KW-0413">Isomerase</keyword>
<evidence type="ECO:0000256" key="3">
    <source>
        <dbReference type="ARBA" id="ARBA00023110"/>
    </source>
</evidence>
<dbReference type="ExpressionAtlas" id="K3YVN2">
    <property type="expression patterns" value="baseline"/>
</dbReference>
<name>K3YVN2_SETIT</name>
<dbReference type="Proteomes" id="UP000004995">
    <property type="component" value="Unassembled WGS sequence"/>
</dbReference>
<dbReference type="FunCoup" id="K3YVN2">
    <property type="interactions" value="529"/>
</dbReference>
<evidence type="ECO:0000256" key="1">
    <source>
        <dbReference type="ARBA" id="ARBA00000971"/>
    </source>
</evidence>
<evidence type="ECO:0000313" key="7">
    <source>
        <dbReference type="EMBL" id="RCV04996.1"/>
    </source>
</evidence>
<dbReference type="PANTHER" id="PTHR43811">
    <property type="entry name" value="FKBP-TYPE PEPTIDYL-PROLYL CIS-TRANS ISOMERASE FKPA"/>
    <property type="match status" value="1"/>
</dbReference>
<dbReference type="STRING" id="4555.K3YVN2"/>
<feature type="domain" description="PPIase FKBP-type" evidence="6">
    <location>
        <begin position="112"/>
        <end position="215"/>
    </location>
</feature>
<dbReference type="KEGG" id="sita:101771770"/>
<evidence type="ECO:0000256" key="5">
    <source>
        <dbReference type="PROSITE-ProRule" id="PRU00277"/>
    </source>
</evidence>
<evidence type="ECO:0000256" key="2">
    <source>
        <dbReference type="ARBA" id="ARBA00013194"/>
    </source>
</evidence>
<protein>
    <recommendedName>
        <fullName evidence="2 5">peptidylprolyl isomerase</fullName>
        <ecNumber evidence="2 5">5.2.1.8</ecNumber>
    </recommendedName>
</protein>
<dbReference type="PANTHER" id="PTHR43811:SF26">
    <property type="entry name" value="PEPTIDYL-PROLYL CIS-TRANS ISOMERASE FKBP16-1, CHLOROPLASTIC"/>
    <property type="match status" value="1"/>
</dbReference>
<dbReference type="GO" id="GO:0003755">
    <property type="term" value="F:peptidyl-prolyl cis-trans isomerase activity"/>
    <property type="evidence" value="ECO:0000318"/>
    <property type="project" value="GO_Central"/>
</dbReference>
<evidence type="ECO:0000313" key="8">
    <source>
        <dbReference type="EnsemblPlants" id="KQL28247"/>
    </source>
</evidence>
<dbReference type="Pfam" id="PF00254">
    <property type="entry name" value="FKBP_C"/>
    <property type="match status" value="1"/>
</dbReference>
<reference evidence="7 9" key="1">
    <citation type="journal article" date="2012" name="Nat. Biotechnol.">
        <title>Reference genome sequence of the model plant Setaria.</title>
        <authorList>
            <person name="Bennetzen J.L."/>
            <person name="Schmutz J."/>
            <person name="Wang H."/>
            <person name="Percifield R."/>
            <person name="Hawkins J."/>
            <person name="Pontaroli A.C."/>
            <person name="Estep M."/>
            <person name="Feng L."/>
            <person name="Vaughn J.N."/>
            <person name="Grimwood J."/>
            <person name="Jenkins J."/>
            <person name="Barry K."/>
            <person name="Lindquist E."/>
            <person name="Hellsten U."/>
            <person name="Deshpande S."/>
            <person name="Wang X."/>
            <person name="Wu X."/>
            <person name="Mitros T."/>
            <person name="Triplett J."/>
            <person name="Yang X."/>
            <person name="Ye C.Y."/>
            <person name="Mauro-Herrera M."/>
            <person name="Wang L."/>
            <person name="Li P."/>
            <person name="Sharma M."/>
            <person name="Sharma R."/>
            <person name="Ronald P.C."/>
            <person name="Panaud O."/>
            <person name="Kellogg E.A."/>
            <person name="Brutnell T.P."/>
            <person name="Doust A.N."/>
            <person name="Tuskan G.A."/>
            <person name="Rokhsar D."/>
            <person name="Devos K.M."/>
        </authorList>
    </citation>
    <scope>NUCLEOTIDE SEQUENCE [LARGE SCALE GENOMIC DNA]</scope>
    <source>
        <strain evidence="9">cv. Yugu1</strain>
        <strain evidence="7">Yugu1</strain>
    </source>
</reference>
<reference evidence="7" key="2">
    <citation type="submission" date="2015-07" db="EMBL/GenBank/DDBJ databases">
        <authorList>
            <person name="Noorani M."/>
        </authorList>
    </citation>
    <scope>NUCLEOTIDE SEQUENCE</scope>
    <source>
        <strain evidence="7">Yugu1</strain>
    </source>
</reference>
<dbReference type="SUPFAM" id="SSF54534">
    <property type="entry name" value="FKBP-like"/>
    <property type="match status" value="1"/>
</dbReference>
<reference evidence="8" key="3">
    <citation type="submission" date="2018-08" db="UniProtKB">
        <authorList>
            <consortium name="EnsemblPlants"/>
        </authorList>
    </citation>
    <scope>IDENTIFICATION</scope>
    <source>
        <strain evidence="8">Yugu1</strain>
    </source>
</reference>
<dbReference type="InterPro" id="IPR046357">
    <property type="entry name" value="PPIase_dom_sf"/>
</dbReference>
<dbReference type="EC" id="5.2.1.8" evidence="2 5"/>
<organism evidence="8 9">
    <name type="scientific">Setaria italica</name>
    <name type="common">Foxtail millet</name>
    <name type="synonym">Panicum italicum</name>
    <dbReference type="NCBI Taxonomy" id="4555"/>
    <lineage>
        <taxon>Eukaryota</taxon>
        <taxon>Viridiplantae</taxon>
        <taxon>Streptophyta</taxon>
        <taxon>Embryophyta</taxon>
        <taxon>Tracheophyta</taxon>
        <taxon>Spermatophyta</taxon>
        <taxon>Magnoliopsida</taxon>
        <taxon>Liliopsida</taxon>
        <taxon>Poales</taxon>
        <taxon>Poaceae</taxon>
        <taxon>PACMAD clade</taxon>
        <taxon>Panicoideae</taxon>
        <taxon>Panicodae</taxon>
        <taxon>Paniceae</taxon>
        <taxon>Cenchrinae</taxon>
        <taxon>Setaria</taxon>
    </lineage>
</organism>
<dbReference type="EnsemblPlants" id="KQL28247">
    <property type="protein sequence ID" value="KQL28247"/>
    <property type="gene ID" value="SETIT_018328mg"/>
</dbReference>
<evidence type="ECO:0000259" key="6">
    <source>
        <dbReference type="PROSITE" id="PS50059"/>
    </source>
</evidence>
<dbReference type="InterPro" id="IPR001179">
    <property type="entry name" value="PPIase_FKBP_dom"/>
</dbReference>
<dbReference type="Gramene" id="KQL28247">
    <property type="protein sequence ID" value="KQL28247"/>
    <property type="gene ID" value="SETIT_018328mg"/>
</dbReference>
<proteinExistence type="predicted"/>
<evidence type="ECO:0000256" key="4">
    <source>
        <dbReference type="ARBA" id="ARBA00023235"/>
    </source>
</evidence>
<sequence length="215" mass="23329">MESASLTSLGNPFPCASQSPRCRCPSESKKIRLACRRRASSLKATCGLSRRRAVSGMVVLGAAASCIDPLAVPLPAQAAAIQEPDIIRYRKLDSGVILEDVVEGEGPEAREDDLVQFNYVCRRANGYFVHSTVDQFSGESNPVTLPLGGEEMIRGLKDVLIGMKAGGKRRALIPPEVGYISETLKPIPEEFGPRRSLLSHAKEPLVFEVQLLKVL</sequence>
<gene>
    <name evidence="8" type="primary">LOC101771770</name>
    <name evidence="7" type="ORF">SETIT_1G046400v2</name>
</gene>
<dbReference type="EMBL" id="AGNK02000061">
    <property type="status" value="NOT_ANNOTATED_CDS"/>
    <property type="molecule type" value="Genomic_DNA"/>
</dbReference>
<dbReference type="PROSITE" id="PS50059">
    <property type="entry name" value="FKBP_PPIASE"/>
    <property type="match status" value="1"/>
</dbReference>
<comment type="catalytic activity">
    <reaction evidence="1 5">
        <text>[protein]-peptidylproline (omega=180) = [protein]-peptidylproline (omega=0)</text>
        <dbReference type="Rhea" id="RHEA:16237"/>
        <dbReference type="Rhea" id="RHEA-COMP:10747"/>
        <dbReference type="Rhea" id="RHEA-COMP:10748"/>
        <dbReference type="ChEBI" id="CHEBI:83833"/>
        <dbReference type="ChEBI" id="CHEBI:83834"/>
        <dbReference type="EC" id="5.2.1.8"/>
    </reaction>
</comment>
<keyword evidence="3 5" id="KW-0697">Rotamase</keyword>
<dbReference type="OMA" id="QFSGESM"/>
<accession>K3YVN2</accession>
<dbReference type="RefSeq" id="XP_004951550.1">
    <property type="nucleotide sequence ID" value="XM_004951493.4"/>
</dbReference>
<dbReference type="GeneID" id="101771770"/>
<keyword evidence="9" id="KW-1185">Reference proteome</keyword>
<dbReference type="OrthoDB" id="1902587at2759"/>